<keyword evidence="2 6" id="KW-0479">Metal-binding</keyword>
<dbReference type="Proteomes" id="UP001646157">
    <property type="component" value="Unassembled WGS sequence"/>
</dbReference>
<evidence type="ECO:0000256" key="2">
    <source>
        <dbReference type="ARBA" id="ARBA00022723"/>
    </source>
</evidence>
<dbReference type="InterPro" id="IPR001567">
    <property type="entry name" value="Pept_M3A_M3B_dom"/>
</dbReference>
<evidence type="ECO:0000256" key="6">
    <source>
        <dbReference type="RuleBase" id="RU003435"/>
    </source>
</evidence>
<feature type="domain" description="Peptidase M3A/M3B catalytic" evidence="7">
    <location>
        <begin position="201"/>
        <end position="575"/>
    </location>
</feature>
<dbReference type="Gene3D" id="1.10.1370.20">
    <property type="entry name" value="Oligoendopeptidase f, C-terminal domain"/>
    <property type="match status" value="1"/>
</dbReference>
<keyword evidence="5 6" id="KW-0482">Metalloprotease</keyword>
<reference evidence="9 10" key="1">
    <citation type="submission" date="2021-01" db="EMBL/GenBank/DDBJ databases">
        <title>Genomic Encyclopedia of Type Strains, Phase IV (KMG-IV): sequencing the most valuable type-strain genomes for metagenomic binning, comparative biology and taxonomic classification.</title>
        <authorList>
            <person name="Goeker M."/>
        </authorList>
    </citation>
    <scope>NUCLEOTIDE SEQUENCE [LARGE SCALE GENOMIC DNA]</scope>
    <source>
        <strain evidence="9 10">DSM 24834</strain>
    </source>
</reference>
<accession>A0ABS2N6M2</accession>
<proteinExistence type="inferred from homology"/>
<dbReference type="CDD" id="cd09607">
    <property type="entry name" value="M3B_PepF"/>
    <property type="match status" value="1"/>
</dbReference>
<comment type="similarity">
    <text evidence="6">Belongs to the peptidase M3 family.</text>
</comment>
<gene>
    <name evidence="9" type="ORF">JOC86_000038</name>
</gene>
<evidence type="ECO:0000259" key="7">
    <source>
        <dbReference type="Pfam" id="PF01432"/>
    </source>
</evidence>
<evidence type="ECO:0000256" key="5">
    <source>
        <dbReference type="ARBA" id="ARBA00023049"/>
    </source>
</evidence>
<protein>
    <submittedName>
        <fullName evidence="9">PepF/M3 family oligoendopeptidase</fullName>
    </submittedName>
</protein>
<organism evidence="9 10">
    <name type="scientific">Rossellomorea pakistanensis</name>
    <dbReference type="NCBI Taxonomy" id="992288"/>
    <lineage>
        <taxon>Bacteria</taxon>
        <taxon>Bacillati</taxon>
        <taxon>Bacillota</taxon>
        <taxon>Bacilli</taxon>
        <taxon>Bacillales</taxon>
        <taxon>Bacillaceae</taxon>
        <taxon>Rossellomorea</taxon>
    </lineage>
</organism>
<dbReference type="EMBL" id="JAFBDZ010000001">
    <property type="protein sequence ID" value="MBM7583501.1"/>
    <property type="molecule type" value="Genomic_DNA"/>
</dbReference>
<comment type="caution">
    <text evidence="9">The sequence shown here is derived from an EMBL/GenBank/DDBJ whole genome shotgun (WGS) entry which is preliminary data.</text>
</comment>
<evidence type="ECO:0000313" key="10">
    <source>
        <dbReference type="Proteomes" id="UP001646157"/>
    </source>
</evidence>
<evidence type="ECO:0000256" key="4">
    <source>
        <dbReference type="ARBA" id="ARBA00022833"/>
    </source>
</evidence>
<dbReference type="Pfam" id="PF08439">
    <property type="entry name" value="Peptidase_M3_N"/>
    <property type="match status" value="1"/>
</dbReference>
<evidence type="ECO:0000256" key="1">
    <source>
        <dbReference type="ARBA" id="ARBA00022670"/>
    </source>
</evidence>
<evidence type="ECO:0000256" key="3">
    <source>
        <dbReference type="ARBA" id="ARBA00022801"/>
    </source>
</evidence>
<keyword evidence="3 6" id="KW-0378">Hydrolase</keyword>
<keyword evidence="1 6" id="KW-0645">Protease</keyword>
<dbReference type="InterPro" id="IPR013647">
    <property type="entry name" value="OligopepF_N_dom"/>
</dbReference>
<evidence type="ECO:0000313" key="9">
    <source>
        <dbReference type="EMBL" id="MBM7583501.1"/>
    </source>
</evidence>
<sequence length="597" mass="68748">MEQIFSENWNLSSLYPGEIESLKLKELISRLTTDIDKLHKKIISFDFPLEKKNIPEIIQLFHLIQDVMNGSLELDDYLICVYSEDVKNKNVSNLMTESSKIKADLNSLLVELDQLLVKIPNEAWLRLLQHEEVRTYQFYLEERKRMMKNKLPAEMEILMNDLSVSGFAGWENHYELLMSKLEIPDGNGRVLSIGQALNQAMSASNRTIREKTAHSIIEVSEKQADFFASILNHMTGYRLSMYKKRGWDNILKESLDQNRINEQTLQTMISTINEHKNVIKSFIKRKAQVSKINSLGWYDIMAPSFTTDQNVTYTDAAEMVISQFHRFSKKLGLFAERAFQEGWIEAENRANKGHGAFCASMPLAKESRIFLTFAGSYQDVVTIAHELGHAYHNYILHEEPAFSQQKGTSVAETASTFTENLVLDAAIANAKNDKEKLSLLEMKITNGLKYIGVVPSMFEFEQKLYEKRKHGLLTSEEITNLMEEIQIDLYSETIAELNPYNWMTISHFYNTEQAFYTIPYTIGFLFSNGIYALAKEQGSPFINQYDELLRNSGKLTVEQLAERYLNQDITKKGFWEASIQSTLDAVNEYLLITEKMI</sequence>
<comment type="cofactor">
    <cofactor evidence="6">
        <name>Zn(2+)</name>
        <dbReference type="ChEBI" id="CHEBI:29105"/>
    </cofactor>
    <text evidence="6">Binds 1 zinc ion.</text>
</comment>
<evidence type="ECO:0000259" key="8">
    <source>
        <dbReference type="Pfam" id="PF08439"/>
    </source>
</evidence>
<dbReference type="InterPro" id="IPR042088">
    <property type="entry name" value="OligoPept_F_C"/>
</dbReference>
<name>A0ABS2N6M2_9BACI</name>
<dbReference type="Pfam" id="PF01432">
    <property type="entry name" value="Peptidase_M3"/>
    <property type="match status" value="1"/>
</dbReference>
<dbReference type="SUPFAM" id="SSF55486">
    <property type="entry name" value="Metalloproteases ('zincins'), catalytic domain"/>
    <property type="match status" value="1"/>
</dbReference>
<dbReference type="InterPro" id="IPR034006">
    <property type="entry name" value="M3B_PepF_2"/>
</dbReference>
<keyword evidence="10" id="KW-1185">Reference proteome</keyword>
<dbReference type="RefSeq" id="WP_205167779.1">
    <property type="nucleotide sequence ID" value="NZ_JAFBDZ010000001.1"/>
</dbReference>
<dbReference type="Gene3D" id="1.20.140.70">
    <property type="entry name" value="Oligopeptidase f, N-terminal domain"/>
    <property type="match status" value="1"/>
</dbReference>
<keyword evidence="4 6" id="KW-0862">Zinc</keyword>
<feature type="domain" description="Oligopeptidase F N-terminal" evidence="8">
    <location>
        <begin position="116"/>
        <end position="181"/>
    </location>
</feature>